<dbReference type="InterPro" id="IPR011333">
    <property type="entry name" value="SKP1/BTB/POZ_sf"/>
</dbReference>
<dbReference type="SMART" id="SM00225">
    <property type="entry name" value="BTB"/>
    <property type="match status" value="2"/>
</dbReference>
<dbReference type="PANTHER" id="PTHR26379:SF494">
    <property type="entry name" value="BTB DOMAIN-CONTAINING PROTEIN"/>
    <property type="match status" value="1"/>
</dbReference>
<dbReference type="Gene3D" id="1.25.40.420">
    <property type="match status" value="1"/>
</dbReference>
<dbReference type="InterPro" id="IPR045005">
    <property type="entry name" value="BPM1-6"/>
</dbReference>
<evidence type="ECO:0000313" key="6">
    <source>
        <dbReference type="EnsemblPlants" id="TraesCS5D02G525200.1.cds1"/>
    </source>
</evidence>
<dbReference type="Proteomes" id="UP000019116">
    <property type="component" value="Chromosome 5D"/>
</dbReference>
<evidence type="ECO:0008006" key="8">
    <source>
        <dbReference type="Google" id="ProtNLM"/>
    </source>
</evidence>
<feature type="compositionally biased region" description="Basic and acidic residues" evidence="3">
    <location>
        <begin position="504"/>
        <end position="513"/>
    </location>
</feature>
<evidence type="ECO:0000256" key="3">
    <source>
        <dbReference type="SAM" id="MobiDB-lite"/>
    </source>
</evidence>
<comment type="pathway">
    <text evidence="1">Protein modification; protein ubiquitination.</text>
</comment>
<dbReference type="STRING" id="4565.A0A3B6N0Q2"/>
<dbReference type="Gene3D" id="2.60.210.10">
    <property type="entry name" value="Apoptosis, Tumor Necrosis Factor Receptor Associated Protein 2, Chain A"/>
    <property type="match status" value="2"/>
</dbReference>
<evidence type="ECO:0000313" key="7">
    <source>
        <dbReference type="Proteomes" id="UP000019116"/>
    </source>
</evidence>
<dbReference type="Gramene" id="TraesWEE_scaffold_002637_01G000300.1">
    <property type="protein sequence ID" value="TraesWEE_scaffold_002637_01G000300.1"/>
    <property type="gene ID" value="TraesWEE_scaffold_002637_01G000300"/>
</dbReference>
<dbReference type="GO" id="GO:0016567">
    <property type="term" value="P:protein ubiquitination"/>
    <property type="evidence" value="ECO:0007669"/>
    <property type="project" value="InterPro"/>
</dbReference>
<name>A0A3B6N0Q2_WHEAT</name>
<dbReference type="InterPro" id="IPR002083">
    <property type="entry name" value="MATH/TRAF_dom"/>
</dbReference>
<dbReference type="SUPFAM" id="SSF54695">
    <property type="entry name" value="POZ domain"/>
    <property type="match status" value="2"/>
</dbReference>
<reference evidence="6" key="2">
    <citation type="submission" date="2018-10" db="UniProtKB">
        <authorList>
            <consortium name="EnsemblPlants"/>
        </authorList>
    </citation>
    <scope>IDENTIFICATION</scope>
</reference>
<dbReference type="PROSITE" id="PS50097">
    <property type="entry name" value="BTB"/>
    <property type="match status" value="2"/>
</dbReference>
<dbReference type="SUPFAM" id="SSF48371">
    <property type="entry name" value="ARM repeat"/>
    <property type="match status" value="1"/>
</dbReference>
<sequence length="778" mass="86460">MATQHKTASTHRSAIVRGAHQLDIVGYSTRRKFGADNTVRSRSFDAGGFVWALVCRFVANPAQARGLTLASISLELLRNQTDEDVVAMASVRIDDPTGCGRYPAAEWHSAEPHIFPARSRKAVAWELSVPDMFLEHQERYVMDDCLTIHCTVDVIREESVDGATRNYSVVVPPPPSLSQDIHRLRQEMWWPDVTFVVDQTKIQAHKIVLAMRSPVFAAQFHGEMKVKTMRSLRIDDMSASTFKAMLHFVYTDELPKPKKGACHLAMARDLLVVADLYDLERLRLMCENILSKSITVGNVMSTLMLVHNRHSCRQLEASCVEFIASDPDLYDAVQATDEYKELEKACPSFMYEITKKVATRAVARNKSPSTSFTGCGTDSSRESVSRYNPSTVMIGAHEFRIENLNAVRKTHSVGQYIQSGSFQVGGYNWAIEVFPSEYEEGNTECIGLFVKQLNNGNDDDDDDDNDDEDEDDDDGYDDDDEEEEEEDDDDMDEDRDNDNNVGADENHGNGDGDKNEDEGNDGKDVEALLTFKIEDPTGKSPAYKKTLTHVYADGAGESKGYLNFITAECANSHYVGHDGSLTIQCRVEVTTRSCTSGTPVAGAVIHVPVPPFNLALHLEQLLASESGWDVMFLVEDSEIRAHGLVVATRSPALHEEVESATGMDHVKIDAMRATVFKAILHFIYTDELPRVDDHVPAVGGDSTMMAGEMLAAACRFRLERMKRLCENLLAENITPKNALATLRIAGRHGCTELEGHCVEYMSLPHIAKDVMKSLKSVL</sequence>
<dbReference type="InterPro" id="IPR056423">
    <property type="entry name" value="BACK_BPM_SPOP"/>
</dbReference>
<dbReference type="InterPro" id="IPR016024">
    <property type="entry name" value="ARM-type_fold"/>
</dbReference>
<dbReference type="EnsemblPlants" id="TraesCS5D02G525200.1">
    <property type="protein sequence ID" value="TraesCS5D02G525200.1.cds1"/>
    <property type="gene ID" value="TraesCS5D02G525200"/>
</dbReference>
<feature type="compositionally biased region" description="Acidic residues" evidence="3">
    <location>
        <begin position="457"/>
        <end position="496"/>
    </location>
</feature>
<evidence type="ECO:0000259" key="5">
    <source>
        <dbReference type="PROSITE" id="PS50144"/>
    </source>
</evidence>
<dbReference type="Gene3D" id="3.30.710.10">
    <property type="entry name" value="Potassium Channel Kv1.1, Chain A"/>
    <property type="match status" value="2"/>
</dbReference>
<dbReference type="AlphaFoldDB" id="A0A3B6N0Q2"/>
<evidence type="ECO:0000259" key="4">
    <source>
        <dbReference type="PROSITE" id="PS50097"/>
    </source>
</evidence>
<dbReference type="Pfam" id="PF00651">
    <property type="entry name" value="BTB"/>
    <property type="match status" value="2"/>
</dbReference>
<feature type="region of interest" description="Disordered" evidence="3">
    <location>
        <begin position="452"/>
        <end position="522"/>
    </location>
</feature>
<dbReference type="SMR" id="A0A3B6N0Q2"/>
<proteinExistence type="inferred from homology"/>
<organism evidence="6">
    <name type="scientific">Triticum aestivum</name>
    <name type="common">Wheat</name>
    <dbReference type="NCBI Taxonomy" id="4565"/>
    <lineage>
        <taxon>Eukaryota</taxon>
        <taxon>Viridiplantae</taxon>
        <taxon>Streptophyta</taxon>
        <taxon>Embryophyta</taxon>
        <taxon>Tracheophyta</taxon>
        <taxon>Spermatophyta</taxon>
        <taxon>Magnoliopsida</taxon>
        <taxon>Liliopsida</taxon>
        <taxon>Poales</taxon>
        <taxon>Poaceae</taxon>
        <taxon>BOP clade</taxon>
        <taxon>Pooideae</taxon>
        <taxon>Triticodae</taxon>
        <taxon>Triticeae</taxon>
        <taxon>Triticinae</taxon>
        <taxon>Triticum</taxon>
    </lineage>
</organism>
<accession>A0A3B6N0Q2</accession>
<dbReference type="Pfam" id="PF24570">
    <property type="entry name" value="BACK_BPM_SPOP"/>
    <property type="match status" value="1"/>
</dbReference>
<keyword evidence="7" id="KW-1185">Reference proteome</keyword>
<dbReference type="Gramene" id="TraesRN5D0101181700.1">
    <property type="protein sequence ID" value="TraesRN5D0101181700.1"/>
    <property type="gene ID" value="TraesRN5D0101181700"/>
</dbReference>
<evidence type="ECO:0000256" key="1">
    <source>
        <dbReference type="ARBA" id="ARBA00004906"/>
    </source>
</evidence>
<feature type="domain" description="BTB" evidence="4">
    <location>
        <begin position="628"/>
        <end position="692"/>
    </location>
</feature>
<dbReference type="InterPro" id="IPR008974">
    <property type="entry name" value="TRAF-like"/>
</dbReference>
<dbReference type="PANTHER" id="PTHR26379">
    <property type="entry name" value="BTB/POZ AND MATH DOMAIN-CONTAINING PROTEIN 1"/>
    <property type="match status" value="1"/>
</dbReference>
<dbReference type="Pfam" id="PF22486">
    <property type="entry name" value="MATH_2"/>
    <property type="match status" value="1"/>
</dbReference>
<dbReference type="Gramene" id="TraesCS5D02G525200.1">
    <property type="protein sequence ID" value="TraesCS5D02G525200.1.cds1"/>
    <property type="gene ID" value="TraesCS5D02G525200"/>
</dbReference>
<dbReference type="Gramene" id="TraesCS5D03G1146300.1">
    <property type="protein sequence ID" value="TraesCS5D03G1146300.1.CDS1"/>
    <property type="gene ID" value="TraesCS5D03G1146300"/>
</dbReference>
<feature type="domain" description="MATH" evidence="5">
    <location>
        <begin position="394"/>
        <end position="450"/>
    </location>
</feature>
<protein>
    <recommendedName>
        <fullName evidence="8">BTB domain-containing protein</fullName>
    </recommendedName>
</protein>
<evidence type="ECO:0000256" key="2">
    <source>
        <dbReference type="ARBA" id="ARBA00010846"/>
    </source>
</evidence>
<dbReference type="PROSITE" id="PS50144">
    <property type="entry name" value="MATH"/>
    <property type="match status" value="1"/>
</dbReference>
<comment type="similarity">
    <text evidence="2">Belongs to the Tdpoz family.</text>
</comment>
<dbReference type="SUPFAM" id="SSF49599">
    <property type="entry name" value="TRAF domain-like"/>
    <property type="match status" value="2"/>
</dbReference>
<feature type="domain" description="BTB" evidence="4">
    <location>
        <begin position="191"/>
        <end position="258"/>
    </location>
</feature>
<dbReference type="InterPro" id="IPR000210">
    <property type="entry name" value="BTB/POZ_dom"/>
</dbReference>
<dbReference type="OrthoDB" id="45365at2759"/>
<dbReference type="CDD" id="cd00121">
    <property type="entry name" value="MATH"/>
    <property type="match status" value="1"/>
</dbReference>
<reference evidence="6" key="1">
    <citation type="submission" date="2018-08" db="EMBL/GenBank/DDBJ databases">
        <authorList>
            <person name="Rossello M."/>
        </authorList>
    </citation>
    <scope>NUCLEOTIDE SEQUENCE [LARGE SCALE GENOMIC DNA]</scope>
    <source>
        <strain evidence="6">cv. Chinese Spring</strain>
    </source>
</reference>